<accession>A0AAE0XMV0</accession>
<dbReference type="Proteomes" id="UP001283361">
    <property type="component" value="Unassembled WGS sequence"/>
</dbReference>
<evidence type="ECO:0000313" key="3">
    <source>
        <dbReference type="Proteomes" id="UP001283361"/>
    </source>
</evidence>
<feature type="compositionally biased region" description="Polar residues" evidence="1">
    <location>
        <begin position="56"/>
        <end position="68"/>
    </location>
</feature>
<dbReference type="AlphaFoldDB" id="A0AAE0XMV0"/>
<proteinExistence type="predicted"/>
<dbReference type="EMBL" id="JAWDGP010008005">
    <property type="protein sequence ID" value="KAK3697654.1"/>
    <property type="molecule type" value="Genomic_DNA"/>
</dbReference>
<evidence type="ECO:0000313" key="2">
    <source>
        <dbReference type="EMBL" id="KAK3697654.1"/>
    </source>
</evidence>
<name>A0AAE0XMV0_9GAST</name>
<feature type="region of interest" description="Disordered" evidence="1">
    <location>
        <begin position="49"/>
        <end position="68"/>
    </location>
</feature>
<comment type="caution">
    <text evidence="2">The sequence shown here is derived from an EMBL/GenBank/DDBJ whole genome shotgun (WGS) entry which is preliminary data.</text>
</comment>
<evidence type="ECO:0000256" key="1">
    <source>
        <dbReference type="SAM" id="MobiDB-lite"/>
    </source>
</evidence>
<gene>
    <name evidence="2" type="ORF">RRG08_007466</name>
</gene>
<keyword evidence="3" id="KW-1185">Reference proteome</keyword>
<sequence>MAASDESSLQDRKKSRSWLREFIPHQSSCKQRRFINNDIHVYITAATRENVDPGSELTQSLSIESGTH</sequence>
<organism evidence="2 3">
    <name type="scientific">Elysia crispata</name>
    <name type="common">lettuce slug</name>
    <dbReference type="NCBI Taxonomy" id="231223"/>
    <lineage>
        <taxon>Eukaryota</taxon>
        <taxon>Metazoa</taxon>
        <taxon>Spiralia</taxon>
        <taxon>Lophotrochozoa</taxon>
        <taxon>Mollusca</taxon>
        <taxon>Gastropoda</taxon>
        <taxon>Heterobranchia</taxon>
        <taxon>Euthyneura</taxon>
        <taxon>Panpulmonata</taxon>
        <taxon>Sacoglossa</taxon>
        <taxon>Placobranchoidea</taxon>
        <taxon>Plakobranchidae</taxon>
        <taxon>Elysia</taxon>
    </lineage>
</organism>
<protein>
    <submittedName>
        <fullName evidence="2">Uncharacterized protein</fullName>
    </submittedName>
</protein>
<reference evidence="2" key="1">
    <citation type="journal article" date="2023" name="G3 (Bethesda)">
        <title>A reference genome for the long-term kleptoplast-retaining sea slug Elysia crispata morphotype clarki.</title>
        <authorList>
            <person name="Eastman K.E."/>
            <person name="Pendleton A.L."/>
            <person name="Shaikh M.A."/>
            <person name="Suttiyut T."/>
            <person name="Ogas R."/>
            <person name="Tomko P."/>
            <person name="Gavelis G."/>
            <person name="Widhalm J.R."/>
            <person name="Wisecaver J.H."/>
        </authorList>
    </citation>
    <scope>NUCLEOTIDE SEQUENCE</scope>
    <source>
        <strain evidence="2">ECLA1</strain>
    </source>
</reference>